<organism evidence="2 3">
    <name type="scientific">Halobaculum roseum</name>
    <dbReference type="NCBI Taxonomy" id="2175149"/>
    <lineage>
        <taxon>Archaea</taxon>
        <taxon>Methanobacteriati</taxon>
        <taxon>Methanobacteriota</taxon>
        <taxon>Stenosarchaea group</taxon>
        <taxon>Halobacteria</taxon>
        <taxon>Halobacteriales</taxon>
        <taxon>Haloferacaceae</taxon>
        <taxon>Halobaculum</taxon>
    </lineage>
</organism>
<gene>
    <name evidence="2" type="ORF">ACFFOL_11255</name>
</gene>
<feature type="transmembrane region" description="Helical" evidence="1">
    <location>
        <begin position="107"/>
        <end position="126"/>
    </location>
</feature>
<dbReference type="AlphaFoldDB" id="A0ABD5MQ89"/>
<dbReference type="EMBL" id="JBHMAJ010000007">
    <property type="protein sequence ID" value="MFB9824740.1"/>
    <property type="molecule type" value="Genomic_DNA"/>
</dbReference>
<keyword evidence="1" id="KW-1133">Transmembrane helix</keyword>
<evidence type="ECO:0000256" key="1">
    <source>
        <dbReference type="SAM" id="Phobius"/>
    </source>
</evidence>
<evidence type="ECO:0008006" key="4">
    <source>
        <dbReference type="Google" id="ProtNLM"/>
    </source>
</evidence>
<dbReference type="RefSeq" id="WP_222923205.1">
    <property type="nucleotide sequence ID" value="NZ_CP082286.1"/>
</dbReference>
<comment type="caution">
    <text evidence="2">The sequence shown here is derived from an EMBL/GenBank/DDBJ whole genome shotgun (WGS) entry which is preliminary data.</text>
</comment>
<proteinExistence type="predicted"/>
<evidence type="ECO:0000313" key="2">
    <source>
        <dbReference type="EMBL" id="MFB9824740.1"/>
    </source>
</evidence>
<name>A0ABD5MQ89_9EURY</name>
<keyword evidence="1" id="KW-0472">Membrane</keyword>
<sequence>MDADTRRLATFAAVTVLVVTSSLVPAPATPDRASPGGAVPLPSGTDKLLHGVGYAAVAYTLGRSLPSGRRRGANGPSTVALVGVVAVATAIGAGVEVAQGGVPGRDPSLLDGVANAVGALVGAAWWRRRDRDSDA</sequence>
<reference evidence="2" key="1">
    <citation type="submission" date="2024-09" db="EMBL/GenBank/DDBJ databases">
        <authorList>
            <person name="Sun Q."/>
        </authorList>
    </citation>
    <scope>NUCLEOTIDE SEQUENCE [LARGE SCALE GENOMIC DNA]</scope>
    <source>
        <strain evidence="2">JCM 31273</strain>
    </source>
</reference>
<dbReference type="GeneID" id="67210623"/>
<accession>A0ABD5MQ89</accession>
<feature type="transmembrane region" description="Helical" evidence="1">
    <location>
        <begin position="78"/>
        <end position="95"/>
    </location>
</feature>
<keyword evidence="1" id="KW-0812">Transmembrane</keyword>
<keyword evidence="3" id="KW-1185">Reference proteome</keyword>
<feature type="transmembrane region" description="Helical" evidence="1">
    <location>
        <begin position="48"/>
        <end position="66"/>
    </location>
</feature>
<evidence type="ECO:0000313" key="3">
    <source>
        <dbReference type="Proteomes" id="UP001589595"/>
    </source>
</evidence>
<dbReference type="Proteomes" id="UP001589595">
    <property type="component" value="Unassembled WGS sequence"/>
</dbReference>
<protein>
    <recommendedName>
        <fullName evidence="4">VanZ like family protein</fullName>
    </recommendedName>
</protein>